<feature type="non-terminal residue" evidence="1">
    <location>
        <position position="46"/>
    </location>
</feature>
<organism evidence="1">
    <name type="scientific">mine drainage metagenome</name>
    <dbReference type="NCBI Taxonomy" id="410659"/>
    <lineage>
        <taxon>unclassified sequences</taxon>
        <taxon>metagenomes</taxon>
        <taxon>ecological metagenomes</taxon>
    </lineage>
</organism>
<reference evidence="1" key="1">
    <citation type="submission" date="2013-08" db="EMBL/GenBank/DDBJ databases">
        <authorList>
            <person name="Mendez C."/>
            <person name="Richter M."/>
            <person name="Ferrer M."/>
            <person name="Sanchez J."/>
        </authorList>
    </citation>
    <scope>NUCLEOTIDE SEQUENCE</scope>
</reference>
<evidence type="ECO:0000313" key="1">
    <source>
        <dbReference type="EMBL" id="EQD33729.1"/>
    </source>
</evidence>
<gene>
    <name evidence="1" type="ORF">B1B_17455</name>
</gene>
<accession>T0ZYE0</accession>
<dbReference type="AlphaFoldDB" id="T0ZYE0"/>
<sequence>MKTTTLAKNGVSMEMVGLISHLVDLIPWPTRRHAMGEVTLLLLDGK</sequence>
<proteinExistence type="predicted"/>
<comment type="caution">
    <text evidence="1">The sequence shown here is derived from an EMBL/GenBank/DDBJ whole genome shotgun (WGS) entry which is preliminary data.</text>
</comment>
<protein>
    <submittedName>
        <fullName evidence="1">Uncharacterized protein</fullName>
    </submittedName>
</protein>
<dbReference type="EMBL" id="AUZY01011658">
    <property type="protein sequence ID" value="EQD33729.1"/>
    <property type="molecule type" value="Genomic_DNA"/>
</dbReference>
<reference evidence="1" key="2">
    <citation type="journal article" date="2014" name="ISME J.">
        <title>Microbial stratification in low pH oxic and suboxic macroscopic growths along an acid mine drainage.</title>
        <authorList>
            <person name="Mendez-Garcia C."/>
            <person name="Mesa V."/>
            <person name="Sprenger R.R."/>
            <person name="Richter M."/>
            <person name="Diez M.S."/>
            <person name="Solano J."/>
            <person name="Bargiela R."/>
            <person name="Golyshina O.V."/>
            <person name="Manteca A."/>
            <person name="Ramos J.L."/>
            <person name="Gallego J.R."/>
            <person name="Llorente I."/>
            <person name="Martins Dos Santos V.A."/>
            <person name="Jensen O.N."/>
            <person name="Pelaez A.I."/>
            <person name="Sanchez J."/>
            <person name="Ferrer M."/>
        </authorList>
    </citation>
    <scope>NUCLEOTIDE SEQUENCE</scope>
</reference>
<name>T0ZYE0_9ZZZZ</name>